<comment type="similarity">
    <text evidence="10 11">Belongs to the TonB-dependent receptor family.</text>
</comment>
<dbReference type="PANTHER" id="PTHR30069:SF29">
    <property type="entry name" value="HEMOGLOBIN AND HEMOGLOBIN-HAPTOGLOBIN-BINDING PROTEIN 1-RELATED"/>
    <property type="match status" value="1"/>
</dbReference>
<keyword evidence="15" id="KW-1185">Reference proteome</keyword>
<evidence type="ECO:0000256" key="11">
    <source>
        <dbReference type="RuleBase" id="RU003357"/>
    </source>
</evidence>
<evidence type="ECO:0000256" key="1">
    <source>
        <dbReference type="ARBA" id="ARBA00004571"/>
    </source>
</evidence>
<keyword evidence="6 11" id="KW-0798">TonB box</keyword>
<dbReference type="Gene3D" id="2.40.170.20">
    <property type="entry name" value="TonB-dependent receptor, beta-barrel domain"/>
    <property type="match status" value="1"/>
</dbReference>
<dbReference type="InterPro" id="IPR000531">
    <property type="entry name" value="Beta-barrel_TonB"/>
</dbReference>
<dbReference type="InterPro" id="IPR012910">
    <property type="entry name" value="Plug_dom"/>
</dbReference>
<feature type="domain" description="TonB-dependent receptor plug" evidence="13">
    <location>
        <begin position="48"/>
        <end position="153"/>
    </location>
</feature>
<evidence type="ECO:0000313" key="14">
    <source>
        <dbReference type="EMBL" id="RAJ16923.1"/>
    </source>
</evidence>
<accession>A0A327RN13</accession>
<dbReference type="Proteomes" id="UP000248703">
    <property type="component" value="Unassembled WGS sequence"/>
</dbReference>
<keyword evidence="3 10" id="KW-1134">Transmembrane beta strand</keyword>
<comment type="subcellular location">
    <subcellularLocation>
        <location evidence="1 10">Cell outer membrane</location>
        <topology evidence="1 10">Multi-pass membrane protein</topology>
    </subcellularLocation>
</comment>
<sequence>MNKKQVLTTLCIVAGSFVFAQEQDKTEKVTLLDEVTITDSRFELKRENSGKTVVKISAEELQQHADKTIAQIINTKSGIAIIGSNSQAGQPLTTSVRGGQNRQVLVLIDGVAVNDASQIENNFDLQLLALNQIEEIEILKGASSALYGNRASTAVINITLKKAKSGTVNASFSSFLGTNKSANDSNFAIEDFTNSVGVNGRTKNFNYLVNFSNTFTDGLSAVKATENSEANDSDRYSKINTNVKLGYDFSQHFQLNTLFSHDKYSTDYDGGFFFVDENNVSKNEQVRVSVSPKYSYNNGSVTVNAALTSVNREFQSDFPATFDAKTLSVDAFNKYAFSDKLYTVLGVNVVKNEMNNPSPFSPITADEANDQIVDPYASVTYLTDFGFNLNAGLRLNNHSAYGSHVVYNINPSYVFNLDETKTLKLLASYSTAYVTPSLYQLFVPGFGNANLEAQEDTTIEAGFDVSLNENLQLSAVYFNRNQDNFIDYVTTDFVTFAGEYQNINEDFKVQGVEVELSYKPTERLNLNANYTFTERQDAIIFRVPKQKVNAILGYQICKSTSTNVSYQFNSDRVSPFFEDDFTTNRTLESYSLVNLSLNHKVLHNKMTLFFSVNNLFDEDYEELYRFSTLGRNFKFGFQLNL</sequence>
<name>A0A327RN13_9FLAO</name>
<organism evidence="14 15">
    <name type="scientific">Olleya aquimaris</name>
    <dbReference type="NCBI Taxonomy" id="639310"/>
    <lineage>
        <taxon>Bacteria</taxon>
        <taxon>Pseudomonadati</taxon>
        <taxon>Bacteroidota</taxon>
        <taxon>Flavobacteriia</taxon>
        <taxon>Flavobacteriales</taxon>
        <taxon>Flavobacteriaceae</taxon>
    </lineage>
</organism>
<evidence type="ECO:0000256" key="10">
    <source>
        <dbReference type="PROSITE-ProRule" id="PRU01360"/>
    </source>
</evidence>
<dbReference type="PROSITE" id="PS52016">
    <property type="entry name" value="TONB_DEPENDENT_REC_3"/>
    <property type="match status" value="1"/>
</dbReference>
<dbReference type="InterPro" id="IPR039426">
    <property type="entry name" value="TonB-dep_rcpt-like"/>
</dbReference>
<evidence type="ECO:0000256" key="8">
    <source>
        <dbReference type="ARBA" id="ARBA00023170"/>
    </source>
</evidence>
<evidence type="ECO:0000313" key="15">
    <source>
        <dbReference type="Proteomes" id="UP000248703"/>
    </source>
</evidence>
<reference evidence="14 15" key="1">
    <citation type="submission" date="2018-06" db="EMBL/GenBank/DDBJ databases">
        <title>Genomic Encyclopedia of Archaeal and Bacterial Type Strains, Phase II (KMG-II): from individual species to whole genera.</title>
        <authorList>
            <person name="Goeker M."/>
        </authorList>
    </citation>
    <scope>NUCLEOTIDE SEQUENCE [LARGE SCALE GENOMIC DNA]</scope>
    <source>
        <strain evidence="14 15">DSM 24464</strain>
    </source>
</reference>
<evidence type="ECO:0000259" key="12">
    <source>
        <dbReference type="Pfam" id="PF00593"/>
    </source>
</evidence>
<dbReference type="InterPro" id="IPR037066">
    <property type="entry name" value="Plug_dom_sf"/>
</dbReference>
<evidence type="ECO:0000256" key="7">
    <source>
        <dbReference type="ARBA" id="ARBA00023136"/>
    </source>
</evidence>
<evidence type="ECO:0000256" key="2">
    <source>
        <dbReference type="ARBA" id="ARBA00022448"/>
    </source>
</evidence>
<dbReference type="Pfam" id="PF00593">
    <property type="entry name" value="TonB_dep_Rec_b-barrel"/>
    <property type="match status" value="1"/>
</dbReference>
<dbReference type="InterPro" id="IPR036942">
    <property type="entry name" value="Beta-barrel_TonB_sf"/>
</dbReference>
<evidence type="ECO:0000259" key="13">
    <source>
        <dbReference type="Pfam" id="PF07715"/>
    </source>
</evidence>
<keyword evidence="5" id="KW-0732">Signal</keyword>
<dbReference type="Pfam" id="PF07715">
    <property type="entry name" value="Plug"/>
    <property type="match status" value="1"/>
</dbReference>
<dbReference type="EMBL" id="QLLO01000002">
    <property type="protein sequence ID" value="RAJ16923.1"/>
    <property type="molecule type" value="Genomic_DNA"/>
</dbReference>
<gene>
    <name evidence="14" type="ORF">LY08_00700</name>
</gene>
<keyword evidence="8" id="KW-0675">Receptor</keyword>
<dbReference type="CDD" id="cd01347">
    <property type="entry name" value="ligand_gated_channel"/>
    <property type="match status" value="1"/>
</dbReference>
<comment type="caution">
    <text evidence="14">The sequence shown here is derived from an EMBL/GenBank/DDBJ whole genome shotgun (WGS) entry which is preliminary data.</text>
</comment>
<dbReference type="OrthoDB" id="9758472at2"/>
<keyword evidence="7 10" id="KW-0472">Membrane</keyword>
<dbReference type="GO" id="GO:0015344">
    <property type="term" value="F:siderophore uptake transmembrane transporter activity"/>
    <property type="evidence" value="ECO:0007669"/>
    <property type="project" value="TreeGrafter"/>
</dbReference>
<feature type="domain" description="TonB-dependent receptor-like beta-barrel" evidence="12">
    <location>
        <begin position="199"/>
        <end position="615"/>
    </location>
</feature>
<dbReference type="AlphaFoldDB" id="A0A327RN13"/>
<protein>
    <submittedName>
        <fullName evidence="14">Vitamin B12 transporter</fullName>
    </submittedName>
</protein>
<dbReference type="GO" id="GO:0044718">
    <property type="term" value="P:siderophore transmembrane transport"/>
    <property type="evidence" value="ECO:0007669"/>
    <property type="project" value="TreeGrafter"/>
</dbReference>
<dbReference type="GO" id="GO:0009279">
    <property type="term" value="C:cell outer membrane"/>
    <property type="evidence" value="ECO:0007669"/>
    <property type="project" value="UniProtKB-SubCell"/>
</dbReference>
<dbReference type="SUPFAM" id="SSF56935">
    <property type="entry name" value="Porins"/>
    <property type="match status" value="1"/>
</dbReference>
<evidence type="ECO:0000256" key="9">
    <source>
        <dbReference type="ARBA" id="ARBA00023237"/>
    </source>
</evidence>
<dbReference type="PANTHER" id="PTHR30069">
    <property type="entry name" value="TONB-DEPENDENT OUTER MEMBRANE RECEPTOR"/>
    <property type="match status" value="1"/>
</dbReference>
<evidence type="ECO:0000256" key="6">
    <source>
        <dbReference type="ARBA" id="ARBA00023077"/>
    </source>
</evidence>
<keyword evidence="9 10" id="KW-0998">Cell outer membrane</keyword>
<proteinExistence type="inferred from homology"/>
<dbReference type="Gene3D" id="2.170.130.10">
    <property type="entry name" value="TonB-dependent receptor, plug domain"/>
    <property type="match status" value="1"/>
</dbReference>
<dbReference type="RefSeq" id="WP_111659044.1">
    <property type="nucleotide sequence ID" value="NZ_QLLO01000002.1"/>
</dbReference>
<evidence type="ECO:0000256" key="4">
    <source>
        <dbReference type="ARBA" id="ARBA00022692"/>
    </source>
</evidence>
<evidence type="ECO:0000256" key="3">
    <source>
        <dbReference type="ARBA" id="ARBA00022452"/>
    </source>
</evidence>
<keyword evidence="4 10" id="KW-0812">Transmembrane</keyword>
<evidence type="ECO:0000256" key="5">
    <source>
        <dbReference type="ARBA" id="ARBA00022729"/>
    </source>
</evidence>
<keyword evidence="2 10" id="KW-0813">Transport</keyword>